<evidence type="ECO:0000313" key="1">
    <source>
        <dbReference type="EMBL" id="CAI3586455.1"/>
    </source>
</evidence>
<accession>A0AAD2DF67</accession>
<protein>
    <submittedName>
        <fullName evidence="1">Uncharacterized protein</fullName>
    </submittedName>
</protein>
<gene>
    <name evidence="1" type="ORF">CNEO2_2890001</name>
</gene>
<dbReference type="Proteomes" id="UP001189143">
    <property type="component" value="Unassembled WGS sequence"/>
</dbReference>
<reference evidence="1" key="1">
    <citation type="submission" date="2022-10" db="EMBL/GenBank/DDBJ databases">
        <authorList>
            <person name="Aires J."/>
            <person name="Mesa V."/>
        </authorList>
    </citation>
    <scope>NUCLEOTIDE SEQUENCE</scope>
    <source>
        <strain evidence="1">Clostridium neonatale JD116</strain>
    </source>
</reference>
<comment type="caution">
    <text evidence="1">The sequence shown here is derived from an EMBL/GenBank/DDBJ whole genome shotgun (WGS) entry which is preliminary data.</text>
</comment>
<proteinExistence type="predicted"/>
<sequence>MLICNKIGDFGIKETQSGKLMSTKFQRNQRFRKFMYLVMMA</sequence>
<evidence type="ECO:0000313" key="2">
    <source>
        <dbReference type="Proteomes" id="UP001189143"/>
    </source>
</evidence>
<name>A0AAD2DF67_9CLOT</name>
<dbReference type="EMBL" id="CAMTCP010000209">
    <property type="protein sequence ID" value="CAI3586455.1"/>
    <property type="molecule type" value="Genomic_DNA"/>
</dbReference>
<organism evidence="1 2">
    <name type="scientific">Clostridium neonatale</name>
    <dbReference type="NCBI Taxonomy" id="137838"/>
    <lineage>
        <taxon>Bacteria</taxon>
        <taxon>Bacillati</taxon>
        <taxon>Bacillota</taxon>
        <taxon>Clostridia</taxon>
        <taxon>Eubacteriales</taxon>
        <taxon>Clostridiaceae</taxon>
        <taxon>Clostridium</taxon>
    </lineage>
</organism>
<dbReference type="AlphaFoldDB" id="A0AAD2DF67"/>